<dbReference type="Pfam" id="PF05131">
    <property type="entry name" value="Pep3_Vps18"/>
    <property type="match status" value="1"/>
</dbReference>
<gene>
    <name evidence="9" type="ORF">DIURU_004585</name>
</gene>
<dbReference type="InterPro" id="IPR007810">
    <property type="entry name" value="Pep3/Vps18_beta-prop"/>
</dbReference>
<evidence type="ECO:0000256" key="5">
    <source>
        <dbReference type="ARBA" id="ARBA00029433"/>
    </source>
</evidence>
<evidence type="ECO:0000256" key="3">
    <source>
        <dbReference type="ARBA" id="ARBA00022833"/>
    </source>
</evidence>
<protein>
    <submittedName>
        <fullName evidence="9">Uncharacterized protein</fullName>
    </submittedName>
</protein>
<dbReference type="GO" id="GO:0007032">
    <property type="term" value="P:endosome organization"/>
    <property type="evidence" value="ECO:0007669"/>
    <property type="project" value="TreeGrafter"/>
</dbReference>
<dbReference type="GeneID" id="54783236"/>
<evidence type="ECO:0000256" key="2">
    <source>
        <dbReference type="ARBA" id="ARBA00022771"/>
    </source>
</evidence>
<keyword evidence="4" id="KW-0472">Membrane</keyword>
<name>A0A642UGW8_DIURU</name>
<dbReference type="AlphaFoldDB" id="A0A642UGW8"/>
<feature type="domain" description="Pep3/Vps18 RING C-terminal" evidence="8">
    <location>
        <begin position="892"/>
        <end position="973"/>
    </location>
</feature>
<reference evidence="9 10" key="1">
    <citation type="submission" date="2019-07" db="EMBL/GenBank/DDBJ databases">
        <title>Genome assembly of two rare yeast pathogens: Diutina rugosa and Trichomonascus ciferrii.</title>
        <authorList>
            <person name="Mixao V."/>
            <person name="Saus E."/>
            <person name="Hansen A."/>
            <person name="Lass-Flor C."/>
            <person name="Gabaldon T."/>
        </authorList>
    </citation>
    <scope>NUCLEOTIDE SEQUENCE [LARGE SCALE GENOMIC DNA]</scope>
    <source>
        <strain evidence="9 10">CBS 613</strain>
    </source>
</reference>
<dbReference type="GO" id="GO:0048284">
    <property type="term" value="P:organelle fusion"/>
    <property type="evidence" value="ECO:0007669"/>
    <property type="project" value="TreeGrafter"/>
</dbReference>
<dbReference type="OrthoDB" id="1845386at2759"/>
<sequence length="988" mass="112969">MADATVMSSAVSDKTNSHGSEQPDFSIEQVQLQFGLNHDLRTIRVANDHMVLFMSSQMALIDLDNPSQVKNVPLPANETFKAGFIDPSGVHVIVQTHSLSCFYLHAPTYSQLKPLHKFRGITEIVSIEFSPPTQELSTGDFLLATESAVYIGNIKAHSATEGNKKDDKFLKQVWKSDQVLVGAVFSKSYTQIHVFSNYKHWTWDTFDTSLGEISRVMKTAPIEHELNGKQWMLCSSPDHSFVLIDQQPPHAIESDHPEILLSNLKQLDEISGTLHQICVSSHHLFCMALNAPIVYLVNTLSEGSFQKISLPEVAKSTQYSITSDVTKGTYWVYNRNSIFEIVVENESISVWHNYYKLGKYDEALACLPDEPVNAAKRDMVHIRQGYDYLQKGGFGLDVGGEHTDDDNTQLAALQIKGMKILAESSESFEKVCLMLLNHRPQAGISNARAAMSSRLLVEYLLIKFRLAREARNHIQMVVLSSLIVEQLLTTLSHTQNKTSRRELDDQFREFLQQNFRYFDKDTIYQIISRLHFHDKLVYYADLIKDYDYIIHYYIDRSEWSAALASVAKVFFSNDHSNDIIYDTSSTLLLNYPQGTVEMWLKLQNAEGVDEAFDPIKVLPALLTYNRQSRLDSVGDNKAITYLSRLIYDKAVRNRTINNYYLMLLLAYSRDYEVVAKHLMKFLQSGIGPFDSQVVLRMCVAQQHFQAAVWVLIDLGLYDQALEVSIRHRLPKLGEFVLRKYDQNHREDEGTASTGVQLSRANFANRKRLWLEYSRYLIDEVESDPVREFVGIGDAEMDHSKKLNLVLRFLLELDGQMKQEGTVTLKDLLPLLPDSVIINDFRDEIVKSLNTYNSSINQLSLEMKESLSIAARLKEEIREMTQVSTKAKLASVIQPGEPCHLCQKLLLSTKSVVYFPNCHHGFHKQCVVRAYLDSGNYQFRKAFTQFKRHNALVNKEEMEKMLVKECFLCSDHNITTIDEPFEEETGWEL</sequence>
<dbReference type="EMBL" id="SWFT01000137">
    <property type="protein sequence ID" value="KAA8898741.1"/>
    <property type="molecule type" value="Genomic_DNA"/>
</dbReference>
<proteinExistence type="predicted"/>
<feature type="compositionally biased region" description="Polar residues" evidence="6">
    <location>
        <begin position="1"/>
        <end position="20"/>
    </location>
</feature>
<dbReference type="GO" id="GO:0008270">
    <property type="term" value="F:zinc ion binding"/>
    <property type="evidence" value="ECO:0007669"/>
    <property type="project" value="UniProtKB-KW"/>
</dbReference>
<keyword evidence="3" id="KW-0862">Zinc</keyword>
<accession>A0A642UGW8</accession>
<keyword evidence="10" id="KW-1185">Reference proteome</keyword>
<dbReference type="GO" id="GO:0006904">
    <property type="term" value="P:vesicle docking involved in exocytosis"/>
    <property type="evidence" value="ECO:0007669"/>
    <property type="project" value="TreeGrafter"/>
</dbReference>
<feature type="region of interest" description="Disordered" evidence="6">
    <location>
        <begin position="1"/>
        <end position="22"/>
    </location>
</feature>
<dbReference type="GO" id="GO:0005768">
    <property type="term" value="C:endosome"/>
    <property type="evidence" value="ECO:0007669"/>
    <property type="project" value="TreeGrafter"/>
</dbReference>
<dbReference type="VEuPathDB" id="FungiDB:DIURU_004585"/>
<evidence type="ECO:0000259" key="8">
    <source>
        <dbReference type="Pfam" id="PF26148"/>
    </source>
</evidence>
<dbReference type="Proteomes" id="UP000449547">
    <property type="component" value="Unassembled WGS sequence"/>
</dbReference>
<evidence type="ECO:0000256" key="6">
    <source>
        <dbReference type="SAM" id="MobiDB-lite"/>
    </source>
</evidence>
<keyword evidence="2" id="KW-0863">Zinc-finger</keyword>
<dbReference type="OMA" id="WIQREKW"/>
<organism evidence="9 10">
    <name type="scientific">Diutina rugosa</name>
    <name type="common">Yeast</name>
    <name type="synonym">Candida rugosa</name>
    <dbReference type="NCBI Taxonomy" id="5481"/>
    <lineage>
        <taxon>Eukaryota</taxon>
        <taxon>Fungi</taxon>
        <taxon>Dikarya</taxon>
        <taxon>Ascomycota</taxon>
        <taxon>Saccharomycotina</taxon>
        <taxon>Pichiomycetes</taxon>
        <taxon>Debaryomycetaceae</taxon>
        <taxon>Diutina</taxon>
    </lineage>
</organism>
<comment type="subcellular location">
    <subcellularLocation>
        <location evidence="5">Endomembrane system</location>
        <topology evidence="5">Peripheral membrane protein</topology>
        <orientation evidence="5">Cytoplasmic side</orientation>
    </subcellularLocation>
</comment>
<evidence type="ECO:0000313" key="9">
    <source>
        <dbReference type="EMBL" id="KAA8898741.1"/>
    </source>
</evidence>
<evidence type="ECO:0000259" key="7">
    <source>
        <dbReference type="Pfam" id="PF05131"/>
    </source>
</evidence>
<comment type="caution">
    <text evidence="9">The sequence shown here is derived from an EMBL/GenBank/DDBJ whole genome shotgun (WGS) entry which is preliminary data.</text>
</comment>
<keyword evidence="1" id="KW-0479">Metal-binding</keyword>
<dbReference type="GO" id="GO:0007033">
    <property type="term" value="P:vacuole organization"/>
    <property type="evidence" value="ECO:0007669"/>
    <property type="project" value="TreeGrafter"/>
</dbReference>
<dbReference type="PANTHER" id="PTHR23323:SF26">
    <property type="entry name" value="VACUOLAR PROTEIN SORTING-ASSOCIATED PROTEIN 18 HOMOLOG"/>
    <property type="match status" value="1"/>
</dbReference>
<feature type="domain" description="Pep3/Vps18 beta-propeller" evidence="7">
    <location>
        <begin position="23"/>
        <end position="343"/>
    </location>
</feature>
<dbReference type="GO" id="GO:0030674">
    <property type="term" value="F:protein-macromolecule adaptor activity"/>
    <property type="evidence" value="ECO:0007669"/>
    <property type="project" value="TreeGrafter"/>
</dbReference>
<dbReference type="Pfam" id="PF26148">
    <property type="entry name" value="VPS18_RING_C"/>
    <property type="match status" value="1"/>
</dbReference>
<dbReference type="RefSeq" id="XP_034010666.1">
    <property type="nucleotide sequence ID" value="XM_034157474.1"/>
</dbReference>
<dbReference type="InterPro" id="IPR058919">
    <property type="entry name" value="Pep3/Vps18_RING_C"/>
</dbReference>
<evidence type="ECO:0000313" key="10">
    <source>
        <dbReference type="Proteomes" id="UP000449547"/>
    </source>
</evidence>
<dbReference type="GO" id="GO:0030897">
    <property type="term" value="C:HOPS complex"/>
    <property type="evidence" value="ECO:0007669"/>
    <property type="project" value="TreeGrafter"/>
</dbReference>
<dbReference type="PANTHER" id="PTHR23323">
    <property type="entry name" value="VACUOLAR PROTEIN SORTING-ASSOCIATED PROTEIN"/>
    <property type="match status" value="1"/>
</dbReference>
<evidence type="ECO:0000256" key="4">
    <source>
        <dbReference type="ARBA" id="ARBA00023136"/>
    </source>
</evidence>
<evidence type="ECO:0000256" key="1">
    <source>
        <dbReference type="ARBA" id="ARBA00022723"/>
    </source>
</evidence>
<dbReference type="SUPFAM" id="SSF57850">
    <property type="entry name" value="RING/U-box"/>
    <property type="match status" value="1"/>
</dbReference>